<feature type="non-terminal residue" evidence="2">
    <location>
        <position position="76"/>
    </location>
</feature>
<accession>A0A9P9A3R8</accession>
<feature type="signal peptide" evidence="1">
    <location>
        <begin position="1"/>
        <end position="18"/>
    </location>
</feature>
<dbReference type="EMBL" id="JAGPXC010000001">
    <property type="protein sequence ID" value="KAH6659540.1"/>
    <property type="molecule type" value="Genomic_DNA"/>
</dbReference>
<feature type="chain" id="PRO_5040476622" description="Secreted protein" evidence="1">
    <location>
        <begin position="19"/>
        <end position="76"/>
    </location>
</feature>
<evidence type="ECO:0008006" key="4">
    <source>
        <dbReference type="Google" id="ProtNLM"/>
    </source>
</evidence>
<keyword evidence="3" id="KW-1185">Reference proteome</keyword>
<gene>
    <name evidence="2" type="ORF">BKA67DRAFT_544780</name>
</gene>
<keyword evidence="1" id="KW-0732">Signal</keyword>
<dbReference type="AlphaFoldDB" id="A0A9P9A3R8"/>
<organism evidence="2 3">
    <name type="scientific">Truncatella angustata</name>
    <dbReference type="NCBI Taxonomy" id="152316"/>
    <lineage>
        <taxon>Eukaryota</taxon>
        <taxon>Fungi</taxon>
        <taxon>Dikarya</taxon>
        <taxon>Ascomycota</taxon>
        <taxon>Pezizomycotina</taxon>
        <taxon>Sordariomycetes</taxon>
        <taxon>Xylariomycetidae</taxon>
        <taxon>Amphisphaeriales</taxon>
        <taxon>Sporocadaceae</taxon>
        <taxon>Truncatella</taxon>
    </lineage>
</organism>
<dbReference type="Proteomes" id="UP000758603">
    <property type="component" value="Unassembled WGS sequence"/>
</dbReference>
<dbReference type="RefSeq" id="XP_045963671.1">
    <property type="nucleotide sequence ID" value="XM_046101293.1"/>
</dbReference>
<evidence type="ECO:0000256" key="1">
    <source>
        <dbReference type="SAM" id="SignalP"/>
    </source>
</evidence>
<dbReference type="GeneID" id="70130185"/>
<evidence type="ECO:0000313" key="2">
    <source>
        <dbReference type="EMBL" id="KAH6659540.1"/>
    </source>
</evidence>
<comment type="caution">
    <text evidence="2">The sequence shown here is derived from an EMBL/GenBank/DDBJ whole genome shotgun (WGS) entry which is preliminary data.</text>
</comment>
<name>A0A9P9A3R8_9PEZI</name>
<evidence type="ECO:0000313" key="3">
    <source>
        <dbReference type="Proteomes" id="UP000758603"/>
    </source>
</evidence>
<sequence>MLLLFPFWFLLDRNPSGSQIGKRVWGVPGDMLWKLDARVQVGLGCSMLSTSIAETRRPSVYLTDKQTCNFYRHCPY</sequence>
<protein>
    <recommendedName>
        <fullName evidence="4">Secreted protein</fullName>
    </recommendedName>
</protein>
<proteinExistence type="predicted"/>
<reference evidence="2" key="1">
    <citation type="journal article" date="2021" name="Nat. Commun.">
        <title>Genetic determinants of endophytism in the Arabidopsis root mycobiome.</title>
        <authorList>
            <person name="Mesny F."/>
            <person name="Miyauchi S."/>
            <person name="Thiergart T."/>
            <person name="Pickel B."/>
            <person name="Atanasova L."/>
            <person name="Karlsson M."/>
            <person name="Huettel B."/>
            <person name="Barry K.W."/>
            <person name="Haridas S."/>
            <person name="Chen C."/>
            <person name="Bauer D."/>
            <person name="Andreopoulos W."/>
            <person name="Pangilinan J."/>
            <person name="LaButti K."/>
            <person name="Riley R."/>
            <person name="Lipzen A."/>
            <person name="Clum A."/>
            <person name="Drula E."/>
            <person name="Henrissat B."/>
            <person name="Kohler A."/>
            <person name="Grigoriev I.V."/>
            <person name="Martin F.M."/>
            <person name="Hacquard S."/>
        </authorList>
    </citation>
    <scope>NUCLEOTIDE SEQUENCE</scope>
    <source>
        <strain evidence="2">MPI-SDFR-AT-0073</strain>
    </source>
</reference>